<dbReference type="Pfam" id="PF16905">
    <property type="entry name" value="GPHH"/>
    <property type="match status" value="1"/>
</dbReference>
<keyword evidence="9 17" id="KW-1133">Transmembrane helix</keyword>
<dbReference type="Gene3D" id="1.10.238.10">
    <property type="entry name" value="EF-hand"/>
    <property type="match status" value="1"/>
</dbReference>
<feature type="transmembrane region" description="Helical" evidence="17">
    <location>
        <begin position="104"/>
        <end position="127"/>
    </location>
</feature>
<dbReference type="InterPro" id="IPR050599">
    <property type="entry name" value="VDCC_alpha-1_subunit"/>
</dbReference>
<keyword evidence="6" id="KW-0677">Repeat</keyword>
<evidence type="ECO:0000256" key="5">
    <source>
        <dbReference type="ARBA" id="ARBA00022692"/>
    </source>
</evidence>
<keyword evidence="5 17" id="KW-0812">Transmembrane</keyword>
<feature type="domain" description="Ion transport" evidence="18">
    <location>
        <begin position="40"/>
        <end position="297"/>
    </location>
</feature>
<feature type="transmembrane region" description="Helical" evidence="17">
    <location>
        <begin position="363"/>
        <end position="384"/>
    </location>
</feature>
<feature type="transmembrane region" description="Helical" evidence="17">
    <location>
        <begin position="265"/>
        <end position="287"/>
    </location>
</feature>
<evidence type="ECO:0000256" key="8">
    <source>
        <dbReference type="ARBA" id="ARBA00022882"/>
    </source>
</evidence>
<dbReference type="PANTHER" id="PTHR45628">
    <property type="entry name" value="VOLTAGE-DEPENDENT CALCIUM CHANNEL TYPE A SUBUNIT ALPHA-1"/>
    <property type="match status" value="1"/>
</dbReference>
<feature type="domain" description="Ion transport" evidence="18">
    <location>
        <begin position="981"/>
        <end position="1217"/>
    </location>
</feature>
<dbReference type="GO" id="GO:0005891">
    <property type="term" value="C:voltage-gated calcium channel complex"/>
    <property type="evidence" value="ECO:0007669"/>
    <property type="project" value="InterPro"/>
</dbReference>
<dbReference type="GO" id="GO:0098703">
    <property type="term" value="P:calcium ion import across plasma membrane"/>
    <property type="evidence" value="ECO:0007669"/>
    <property type="project" value="TreeGrafter"/>
</dbReference>
<feature type="transmembrane region" description="Helical" evidence="17">
    <location>
        <begin position="695"/>
        <end position="716"/>
    </location>
</feature>
<feature type="transmembrane region" description="Helical" evidence="17">
    <location>
        <begin position="489"/>
        <end position="511"/>
    </location>
</feature>
<sequence>MMLRDKQKLQEQAPTVWDRSLFIFKRKNWIRRVATYITDTNCIVLALEEHLPNNDENAMTQTLMKSEIFFLAIYFTEAVLKITSKGFFFGKGAYLKDNWNKLDLFVVVAGFVEYFMSNLINNVDLTLLRMARVFRALKLISGIPHMKLVATTILRSVSSLLPVLFLVNLSVLIFAILGMDYYMGAFNRACFESKQMFCNRERVCHYEMAEERPCQTDTDGSGYHCSGNTTCRRYWKGPNDGITSFNNIGLALLTANDAKGVWLNWLYFVPLVMFCAFFMMNLVLGILKGVFTREREKMQLEKEIAVNDGVMNKTAIRNYFQWINKGEKGIYEESRSEAEDAGKDCDPGMIRVLYLRRAVESKAFFWGSMACVAANTLIAATEHYNQPQWLTDTQCIIEIFFVVLFAIEVLMRIIAQGYRQYFFSKMNVFDLLVLVASVVELIIRSGVGNHGLKCSVFRALRLLRVFEKTRYKRNIDILVQVMIDSKSSVLSLLFLLFLFLFLTAVIGMQLFGGRFNFIEGRPAAHFDTFPKAILTVFQIVTGEDWNSVMYNGIRAYGGIDGIGVSVALFFLVVVLFGNYTLLNVFFAIAVDSLAEAKDREDESLSKPKIDRREHGQNSVKSCITLKVACLNPDRSLFLLNKTNRFRMRVSKAVNHRHFEKLVMACIVLSSITLAAEDPTTGHNSLRNQILYWVDLVFAVIFTLEMVLKIIDMGLLLHKGSYLRNGWNCMDCVIVVASLVSLSIRNPGVSSIKIFRILRVLRIFRTINKFPGLKSACVMFIKSIKSVGPLLFIYVLMQVIFAIMAVQLLQGKLFYCNDTTKLTRDQCRGQYIDYTKYQMGKLEVLDREWRRRDFHFDDVFEAMTTLFVITTGEGWPDIFDSAVSSAGVDQGPSQSEDKLIAIFFVVYIVIAPFFFLNVFIAMITVAFQSEDVNKKKRSGLTQRQENCILYVTRAEPDHSRFIPKDASWIRQKLWRVVISDRFENLILLLVVLNTICLGMEYEDQPPTYSTALWYSNLAFVIIFFVEAALKIFVLRKNYISDNWNKIDFVIVVGSIIDVVLDLLKIQGINFRVFRAARAAKILKKFTSLRFLLWSFYLSMKSLPYVFFLNILSFYVFAVLGMQMFGNIKLDDDTAINRYNNFGNIFTSLLVLFRCATGENWQTIMLACSGSRPCEGDNSNTSCGSAFATLYFIVFICLSAFLMMNLFEAVIVNNFDYLHADPAHLGPQHLHAFTDVWHKYANFQDPMTLEVRHLKDFMKSMNPPLGFGNKCPRRQLHNNFMKMNLTLMRKEINGHETLYVNFVEVLFGLVRLALGLNTGEWKDNAYLRGIIEEQMKVEKTRLDLMIPETAAGLGLREYTCIQIWREALSKKKQQPADDNPMQKIIGFGKSIEKRISKGLRASKRNRAAASTTSSSDIETKL</sequence>
<evidence type="ECO:0000256" key="2">
    <source>
        <dbReference type="ARBA" id="ARBA00022448"/>
    </source>
</evidence>
<dbReference type="PRINTS" id="PR00167">
    <property type="entry name" value="CACHANNEL"/>
</dbReference>
<feature type="domain" description="Ion transport" evidence="18">
    <location>
        <begin position="362"/>
        <end position="600"/>
    </location>
</feature>
<organism evidence="20 21">
    <name type="scientific">Magallana gigas</name>
    <name type="common">Pacific oyster</name>
    <name type="synonym">Crassostrea gigas</name>
    <dbReference type="NCBI Taxonomy" id="29159"/>
    <lineage>
        <taxon>Eukaryota</taxon>
        <taxon>Metazoa</taxon>
        <taxon>Spiralia</taxon>
        <taxon>Lophotrochozoa</taxon>
        <taxon>Mollusca</taxon>
        <taxon>Bivalvia</taxon>
        <taxon>Autobranchia</taxon>
        <taxon>Pteriomorphia</taxon>
        <taxon>Ostreida</taxon>
        <taxon>Ostreoidea</taxon>
        <taxon>Ostreidae</taxon>
        <taxon>Magallana</taxon>
    </lineage>
</organism>
<evidence type="ECO:0000256" key="11">
    <source>
        <dbReference type="ARBA" id="ARBA00023136"/>
    </source>
</evidence>
<keyword evidence="2" id="KW-0813">Transport</keyword>
<keyword evidence="10" id="KW-0406">Ion transport</keyword>
<dbReference type="Proteomes" id="UP000005408">
    <property type="component" value="Unassembled WGS sequence"/>
</dbReference>
<feature type="transmembrane region" description="Helical" evidence="17">
    <location>
        <begin position="1100"/>
        <end position="1118"/>
    </location>
</feature>
<evidence type="ECO:0000256" key="7">
    <source>
        <dbReference type="ARBA" id="ARBA00022837"/>
    </source>
</evidence>
<evidence type="ECO:0000256" key="14">
    <source>
        <dbReference type="PIRSR" id="PIRSR602077-1"/>
    </source>
</evidence>
<dbReference type="FunFam" id="1.10.287.70:FF:000117">
    <property type="entry name" value="Voltage-gated Ca2+ channel, alpha subunit"/>
    <property type="match status" value="1"/>
</dbReference>
<keyword evidence="13" id="KW-0407">Ion channel</keyword>
<comment type="similarity">
    <text evidence="15">Belongs to the calcium channel alpha-1 subunit (TC 1.A.1.11) family.</text>
</comment>
<keyword evidence="7 14" id="KW-0106">Calcium</keyword>
<keyword evidence="3 15" id="KW-0109">Calcium transport</keyword>
<dbReference type="SUPFAM" id="SSF81324">
    <property type="entry name" value="Voltage-gated potassium channels"/>
    <property type="match status" value="4"/>
</dbReference>
<feature type="transmembrane region" description="Helical" evidence="17">
    <location>
        <begin position="396"/>
        <end position="415"/>
    </location>
</feature>
<evidence type="ECO:0000256" key="15">
    <source>
        <dbReference type="RuleBase" id="RU003808"/>
    </source>
</evidence>
<evidence type="ECO:0000313" key="20">
    <source>
        <dbReference type="EnsemblMetazoa" id="G27786.1:cds"/>
    </source>
</evidence>
<keyword evidence="21" id="KW-1185">Reference proteome</keyword>
<evidence type="ECO:0000256" key="13">
    <source>
        <dbReference type="ARBA" id="ARBA00023303"/>
    </source>
</evidence>
<feature type="domain" description="Voltage-dependent L-type calcium channel IQ-associated" evidence="19">
    <location>
        <begin position="1247"/>
        <end position="1283"/>
    </location>
</feature>
<evidence type="ECO:0000256" key="10">
    <source>
        <dbReference type="ARBA" id="ARBA00023065"/>
    </source>
</evidence>
<feature type="binding site" evidence="14">
    <location>
        <position position="543"/>
    </location>
    <ligand>
        <name>Ca(2+)</name>
        <dbReference type="ChEBI" id="CHEBI:29108"/>
    </ligand>
</feature>
<evidence type="ECO:0000256" key="1">
    <source>
        <dbReference type="ARBA" id="ARBA00004141"/>
    </source>
</evidence>
<feature type="transmembrane region" description="Helical" evidence="17">
    <location>
        <begin position="981"/>
        <end position="1000"/>
    </location>
</feature>
<keyword evidence="4 15" id="KW-0107">Calcium channel</keyword>
<feature type="transmembrane region" description="Helical" evidence="17">
    <location>
        <begin position="148"/>
        <end position="177"/>
    </location>
</feature>
<dbReference type="EnsemblMetazoa" id="G27786.1">
    <property type="protein sequence ID" value="G27786.1:cds"/>
    <property type="gene ID" value="G27786"/>
</dbReference>
<evidence type="ECO:0000256" key="6">
    <source>
        <dbReference type="ARBA" id="ARBA00022737"/>
    </source>
</evidence>
<dbReference type="Gene3D" id="1.20.120.350">
    <property type="entry name" value="Voltage-gated potassium channels. Chain C"/>
    <property type="match status" value="4"/>
</dbReference>
<evidence type="ECO:0008006" key="22">
    <source>
        <dbReference type="Google" id="ProtNLM"/>
    </source>
</evidence>
<comment type="subcellular location">
    <subcellularLocation>
        <location evidence="1 15">Membrane</location>
        <topology evidence="1 15">Multi-pass membrane protein</topology>
    </subcellularLocation>
</comment>
<name>A0A8W8LFP6_MAGGI</name>
<dbReference type="GO" id="GO:0008331">
    <property type="term" value="F:high voltage-gated calcium channel activity"/>
    <property type="evidence" value="ECO:0007669"/>
    <property type="project" value="TreeGrafter"/>
</dbReference>
<dbReference type="Pfam" id="PF00520">
    <property type="entry name" value="Ion_trans"/>
    <property type="match status" value="4"/>
</dbReference>
<feature type="transmembrane region" description="Helical" evidence="17">
    <location>
        <begin position="561"/>
        <end position="590"/>
    </location>
</feature>
<evidence type="ECO:0000256" key="4">
    <source>
        <dbReference type="ARBA" id="ARBA00022673"/>
    </source>
</evidence>
<dbReference type="FunFam" id="1.20.120.350:FF:000011">
    <property type="entry name" value="Voltage-dependent N-type calcium channel subunit alpha"/>
    <property type="match status" value="1"/>
</dbReference>
<dbReference type="InterPro" id="IPR002077">
    <property type="entry name" value="VDCCAlpha1"/>
</dbReference>
<dbReference type="GO" id="GO:0046872">
    <property type="term" value="F:metal ion binding"/>
    <property type="evidence" value="ECO:0007669"/>
    <property type="project" value="UniProtKB-KW"/>
</dbReference>
<evidence type="ECO:0000256" key="3">
    <source>
        <dbReference type="ARBA" id="ARBA00022568"/>
    </source>
</evidence>
<feature type="binding site" evidence="14">
    <location>
        <position position="872"/>
    </location>
    <ligand>
        <name>Ca(2+)</name>
        <dbReference type="ChEBI" id="CHEBI:29108"/>
    </ligand>
</feature>
<feature type="transmembrane region" description="Helical" evidence="17">
    <location>
        <begin position="68"/>
        <end position="84"/>
    </location>
</feature>
<evidence type="ECO:0000313" key="21">
    <source>
        <dbReference type="Proteomes" id="UP000005408"/>
    </source>
</evidence>
<feature type="region of interest" description="Disordered" evidence="16">
    <location>
        <begin position="1396"/>
        <end position="1419"/>
    </location>
</feature>
<dbReference type="InterPro" id="IPR031649">
    <property type="entry name" value="GPHH_dom"/>
</dbReference>
<keyword evidence="8 15" id="KW-0851">Voltage-gated channel</keyword>
<evidence type="ECO:0000256" key="16">
    <source>
        <dbReference type="SAM" id="MobiDB-lite"/>
    </source>
</evidence>
<feature type="transmembrane region" description="Helical" evidence="17">
    <location>
        <begin position="1045"/>
        <end position="1064"/>
    </location>
</feature>
<feature type="domain" description="Ion transport" evidence="18">
    <location>
        <begin position="655"/>
        <end position="930"/>
    </location>
</feature>
<proteinExistence type="inferred from homology"/>
<dbReference type="PANTHER" id="PTHR45628:SF7">
    <property type="entry name" value="VOLTAGE-DEPENDENT CALCIUM CHANNEL TYPE A SUBUNIT ALPHA-1"/>
    <property type="match status" value="1"/>
</dbReference>
<evidence type="ECO:0000259" key="19">
    <source>
        <dbReference type="Pfam" id="PF16905"/>
    </source>
</evidence>
<keyword evidence="12" id="KW-0325">Glycoprotein</keyword>
<keyword evidence="11 17" id="KW-0472">Membrane</keyword>
<evidence type="ECO:0000259" key="18">
    <source>
        <dbReference type="Pfam" id="PF00520"/>
    </source>
</evidence>
<accession>A0A8W8LFP6</accession>
<dbReference type="InterPro" id="IPR005821">
    <property type="entry name" value="Ion_trans_dom"/>
</dbReference>
<protein>
    <recommendedName>
        <fullName evidence="22">Voltage-dependent calcium channel type A subunit alpha-1</fullName>
    </recommendedName>
</protein>
<feature type="transmembrane region" description="Helical" evidence="17">
    <location>
        <begin position="1012"/>
        <end position="1033"/>
    </location>
</feature>
<feature type="transmembrane region" description="Helical" evidence="17">
    <location>
        <begin position="788"/>
        <end position="808"/>
    </location>
</feature>
<dbReference type="InterPro" id="IPR027359">
    <property type="entry name" value="Volt_channel_dom_sf"/>
</dbReference>
<feature type="transmembrane region" description="Helical" evidence="17">
    <location>
        <begin position="898"/>
        <end position="926"/>
    </location>
</feature>
<reference evidence="20" key="1">
    <citation type="submission" date="2022-08" db="UniProtKB">
        <authorList>
            <consortium name="EnsemblMetazoa"/>
        </authorList>
    </citation>
    <scope>IDENTIFICATION</scope>
    <source>
        <strain evidence="20">05x7-T-G4-1.051#20</strain>
    </source>
</reference>
<feature type="transmembrane region" description="Helical" evidence="17">
    <location>
        <begin position="1186"/>
        <end position="1205"/>
    </location>
</feature>
<dbReference type="Gene3D" id="1.10.287.70">
    <property type="match status" value="4"/>
</dbReference>
<keyword evidence="14" id="KW-0479">Metal-binding</keyword>
<evidence type="ECO:0000256" key="17">
    <source>
        <dbReference type="SAM" id="Phobius"/>
    </source>
</evidence>
<evidence type="ECO:0000256" key="12">
    <source>
        <dbReference type="ARBA" id="ARBA00023180"/>
    </source>
</evidence>
<evidence type="ECO:0000256" key="9">
    <source>
        <dbReference type="ARBA" id="ARBA00022989"/>
    </source>
</evidence>